<proteinExistence type="predicted"/>
<evidence type="ECO:0000313" key="3">
    <source>
        <dbReference type="Proteomes" id="UP000194546"/>
    </source>
</evidence>
<feature type="region of interest" description="Disordered" evidence="1">
    <location>
        <begin position="1"/>
        <end position="38"/>
    </location>
</feature>
<dbReference type="EMBL" id="NBTY01000197">
    <property type="protein sequence ID" value="OTP67270.1"/>
    <property type="molecule type" value="Genomic_DNA"/>
</dbReference>
<reference evidence="2 3" key="1">
    <citation type="submission" date="2017-03" db="EMBL/GenBank/DDBJ databases">
        <title>Genome analysis of strain PAMC 26510.</title>
        <authorList>
            <person name="Oh H.-M."/>
            <person name="Yang J.-A."/>
        </authorList>
    </citation>
    <scope>NUCLEOTIDE SEQUENCE [LARGE SCALE GENOMIC DNA]</scope>
    <source>
        <strain evidence="2 3">PAMC 26510</strain>
    </source>
</reference>
<dbReference type="AlphaFoldDB" id="A0A242M849"/>
<evidence type="ECO:0000256" key="1">
    <source>
        <dbReference type="SAM" id="MobiDB-lite"/>
    </source>
</evidence>
<protein>
    <submittedName>
        <fullName evidence="2">Uncharacterized protein</fullName>
    </submittedName>
</protein>
<gene>
    <name evidence="2" type="ORF">PAMC26510_31375</name>
</gene>
<dbReference type="Proteomes" id="UP000194546">
    <property type="component" value="Unassembled WGS sequence"/>
</dbReference>
<comment type="caution">
    <text evidence="2">The sequence shown here is derived from an EMBL/GenBank/DDBJ whole genome shotgun (WGS) entry which is preliminary data.</text>
</comment>
<evidence type="ECO:0000313" key="2">
    <source>
        <dbReference type="EMBL" id="OTP67270.1"/>
    </source>
</evidence>
<feature type="compositionally biased region" description="Basic residues" evidence="1">
    <location>
        <begin position="1"/>
        <end position="19"/>
    </location>
</feature>
<sequence length="38" mass="4185">MRAARKNRRRRGGKGKGCARSRQIDGIHAQAGEYASLT</sequence>
<name>A0A242M849_CABSO</name>
<organism evidence="2 3">
    <name type="scientific">Caballeronia sordidicola</name>
    <name type="common">Burkholderia sordidicola</name>
    <dbReference type="NCBI Taxonomy" id="196367"/>
    <lineage>
        <taxon>Bacteria</taxon>
        <taxon>Pseudomonadati</taxon>
        <taxon>Pseudomonadota</taxon>
        <taxon>Betaproteobacteria</taxon>
        <taxon>Burkholderiales</taxon>
        <taxon>Burkholderiaceae</taxon>
        <taxon>Caballeronia</taxon>
    </lineage>
</organism>
<accession>A0A242M849</accession>